<evidence type="ECO:0000256" key="1">
    <source>
        <dbReference type="SAM" id="Phobius"/>
    </source>
</evidence>
<dbReference type="PANTHER" id="PTHR31735">
    <property type="entry name" value="VACUOLAR MEMBRANE PROTEIN YPL162C"/>
    <property type="match status" value="1"/>
</dbReference>
<protein>
    <submittedName>
        <fullName evidence="2">Uncharacterized protein</fullName>
    </submittedName>
</protein>
<proteinExistence type="predicted"/>
<dbReference type="InParanoid" id="K3WI25"/>
<dbReference type="AlphaFoldDB" id="K3WI25"/>
<feature type="transmembrane region" description="Helical" evidence="1">
    <location>
        <begin position="201"/>
        <end position="222"/>
    </location>
</feature>
<reference evidence="3" key="1">
    <citation type="journal article" date="2010" name="Genome Biol.">
        <title>Genome sequence of the necrotrophic plant pathogen Pythium ultimum reveals original pathogenicity mechanisms and effector repertoire.</title>
        <authorList>
            <person name="Levesque C.A."/>
            <person name="Brouwer H."/>
            <person name="Cano L."/>
            <person name="Hamilton J.P."/>
            <person name="Holt C."/>
            <person name="Huitema E."/>
            <person name="Raffaele S."/>
            <person name="Robideau G.P."/>
            <person name="Thines M."/>
            <person name="Win J."/>
            <person name="Zerillo M.M."/>
            <person name="Beakes G.W."/>
            <person name="Boore J.L."/>
            <person name="Busam D."/>
            <person name="Dumas B."/>
            <person name="Ferriera S."/>
            <person name="Fuerstenberg S.I."/>
            <person name="Gachon C.M."/>
            <person name="Gaulin E."/>
            <person name="Govers F."/>
            <person name="Grenville-Briggs L."/>
            <person name="Horner N."/>
            <person name="Hostetler J."/>
            <person name="Jiang R.H."/>
            <person name="Johnson J."/>
            <person name="Krajaejun T."/>
            <person name="Lin H."/>
            <person name="Meijer H.J."/>
            <person name="Moore B."/>
            <person name="Morris P."/>
            <person name="Phuntmart V."/>
            <person name="Puiu D."/>
            <person name="Shetty J."/>
            <person name="Stajich J.E."/>
            <person name="Tripathy S."/>
            <person name="Wawra S."/>
            <person name="van West P."/>
            <person name="Whitty B.R."/>
            <person name="Coutinho P.M."/>
            <person name="Henrissat B."/>
            <person name="Martin F."/>
            <person name="Thomas P.D."/>
            <person name="Tyler B.M."/>
            <person name="De Vries R.P."/>
            <person name="Kamoun S."/>
            <person name="Yandell M."/>
            <person name="Tisserat N."/>
            <person name="Buell C.R."/>
        </authorList>
    </citation>
    <scope>NUCLEOTIDE SEQUENCE</scope>
    <source>
        <strain evidence="3">DAOM:BR144</strain>
    </source>
</reference>
<keyword evidence="1" id="KW-1133">Transmembrane helix</keyword>
<reference evidence="3" key="2">
    <citation type="submission" date="2010-04" db="EMBL/GenBank/DDBJ databases">
        <authorList>
            <person name="Buell R."/>
            <person name="Hamilton J."/>
            <person name="Hostetler J."/>
        </authorList>
    </citation>
    <scope>NUCLEOTIDE SEQUENCE [LARGE SCALE GENOMIC DNA]</scope>
    <source>
        <strain evidence="3">DAOM:BR144</strain>
    </source>
</reference>
<dbReference type="OMA" id="PCAINVI"/>
<feature type="transmembrane region" description="Helical" evidence="1">
    <location>
        <begin position="34"/>
        <end position="53"/>
    </location>
</feature>
<evidence type="ECO:0000313" key="3">
    <source>
        <dbReference type="Proteomes" id="UP000019132"/>
    </source>
</evidence>
<dbReference type="GO" id="GO:0016020">
    <property type="term" value="C:membrane"/>
    <property type="evidence" value="ECO:0007669"/>
    <property type="project" value="TreeGrafter"/>
</dbReference>
<evidence type="ECO:0000313" key="2">
    <source>
        <dbReference type="EnsemblProtists" id="PYU1_T004617"/>
    </source>
</evidence>
<dbReference type="Pfam" id="PF12400">
    <property type="entry name" value="STIMATE"/>
    <property type="match status" value="1"/>
</dbReference>
<name>K3WI25_GLOUD</name>
<dbReference type="Proteomes" id="UP000019132">
    <property type="component" value="Unassembled WGS sequence"/>
</dbReference>
<accession>K3WI25</accession>
<dbReference type="InterPro" id="IPR022127">
    <property type="entry name" value="STIMATE/YPL162C"/>
</dbReference>
<dbReference type="STRING" id="431595.K3WI25"/>
<organism evidence="2 3">
    <name type="scientific">Globisporangium ultimum (strain ATCC 200006 / CBS 805.95 / DAOM BR144)</name>
    <name type="common">Pythium ultimum</name>
    <dbReference type="NCBI Taxonomy" id="431595"/>
    <lineage>
        <taxon>Eukaryota</taxon>
        <taxon>Sar</taxon>
        <taxon>Stramenopiles</taxon>
        <taxon>Oomycota</taxon>
        <taxon>Peronosporomycetes</taxon>
        <taxon>Pythiales</taxon>
        <taxon>Pythiaceae</taxon>
        <taxon>Globisporangium</taxon>
    </lineage>
</organism>
<dbReference type="HOGENOM" id="CLU_040321_2_0_1"/>
<feature type="transmembrane region" description="Helical" evidence="1">
    <location>
        <begin position="74"/>
        <end position="93"/>
    </location>
</feature>
<dbReference type="VEuPathDB" id="FungiDB:PYU1_G004606"/>
<keyword evidence="1" id="KW-0812">Transmembrane</keyword>
<feature type="transmembrane region" description="Helical" evidence="1">
    <location>
        <begin position="105"/>
        <end position="125"/>
    </location>
</feature>
<dbReference type="EnsemblProtists" id="PYU1_T004617">
    <property type="protein sequence ID" value="PYU1_T004617"/>
    <property type="gene ID" value="PYU1_G004606"/>
</dbReference>
<feature type="transmembrane region" description="Helical" evidence="1">
    <location>
        <begin position="161"/>
        <end position="181"/>
    </location>
</feature>
<reference evidence="2" key="3">
    <citation type="submission" date="2015-02" db="UniProtKB">
        <authorList>
            <consortium name="EnsemblProtists"/>
        </authorList>
    </citation>
    <scope>IDENTIFICATION</scope>
    <source>
        <strain evidence="2">DAOM BR144</strain>
    </source>
</reference>
<keyword evidence="1" id="KW-0472">Membrane</keyword>
<keyword evidence="3" id="KW-1185">Reference proteome</keyword>
<dbReference type="PANTHER" id="PTHR31735:SF1">
    <property type="entry name" value="VACUOLAR MEMBRANE PROTEIN YPL162C"/>
    <property type="match status" value="1"/>
</dbReference>
<sequence>MTSVAAASAAPRRVYWDFISRDGGSDQCYLFTDAFGRVLQLLLLFAALLILYLKRKLESPVRPFKVWLMDLGKQGIGSLLCHWLNIVISIFMVANSSTDDDECAIYFVVYTLDATLGIPLVLLFLRAAHATAMRLNATLLIDSGYYGDPPQWQIWGAQATAYTLVLLLMKATNLGVLAALYTPLARVSSALFATFAQHRHLELLLVMIIVPGVFNTCQFWIFDSHLKCDGEHWKYHEQPGTRDEKHRIHHHYQPQPNSAIVPTATTWNEPNLAIPL</sequence>
<dbReference type="EMBL" id="GL376631">
    <property type="status" value="NOT_ANNOTATED_CDS"/>
    <property type="molecule type" value="Genomic_DNA"/>
</dbReference>
<dbReference type="eggNOG" id="ENOG502S37E">
    <property type="taxonomic scope" value="Eukaryota"/>
</dbReference>